<evidence type="ECO:0000313" key="13">
    <source>
        <dbReference type="Proteomes" id="UP001385809"/>
    </source>
</evidence>
<keyword evidence="3 12" id="KW-0723">Serine/threonine-protein kinase</keyword>
<feature type="region of interest" description="Disordered" evidence="10">
    <location>
        <begin position="1"/>
        <end position="29"/>
    </location>
</feature>
<keyword evidence="4" id="KW-0808">Transferase</keyword>
<protein>
    <recommendedName>
        <fullName evidence="2">Serine/threonine-protein kinase PknG</fullName>
        <ecNumber evidence="1">2.7.11.1</ecNumber>
    </recommendedName>
</protein>
<evidence type="ECO:0000256" key="9">
    <source>
        <dbReference type="ARBA" id="ARBA00048679"/>
    </source>
</evidence>
<comment type="catalytic activity">
    <reaction evidence="8">
        <text>L-threonyl-[protein] + ATP = O-phospho-L-threonyl-[protein] + ADP + H(+)</text>
        <dbReference type="Rhea" id="RHEA:46608"/>
        <dbReference type="Rhea" id="RHEA-COMP:11060"/>
        <dbReference type="Rhea" id="RHEA-COMP:11605"/>
        <dbReference type="ChEBI" id="CHEBI:15378"/>
        <dbReference type="ChEBI" id="CHEBI:30013"/>
        <dbReference type="ChEBI" id="CHEBI:30616"/>
        <dbReference type="ChEBI" id="CHEBI:61977"/>
        <dbReference type="ChEBI" id="CHEBI:456216"/>
        <dbReference type="EC" id="2.7.11.1"/>
    </reaction>
</comment>
<dbReference type="EC" id="2.7.11.1" evidence="1"/>
<evidence type="ECO:0000256" key="4">
    <source>
        <dbReference type="ARBA" id="ARBA00022679"/>
    </source>
</evidence>
<dbReference type="EMBL" id="JBBEGN010000012">
    <property type="protein sequence ID" value="MEJ2870370.1"/>
    <property type="molecule type" value="Genomic_DNA"/>
</dbReference>
<evidence type="ECO:0000256" key="1">
    <source>
        <dbReference type="ARBA" id="ARBA00012513"/>
    </source>
</evidence>
<accession>A0ABU8MST2</accession>
<comment type="caution">
    <text evidence="12">The sequence shown here is derived from an EMBL/GenBank/DDBJ whole genome shotgun (WGS) entry which is preliminary data.</text>
</comment>
<sequence>MDGRAQLRRAGRARTAVAPSFPSDPDALLPERRRSCPVCDAPVGRGRDGRPGRLTGTCGFCRTPFDLGPDLAPGTLLAGRYRVVDLLARGGAWLYLAADERTGEEVVVARRRDDTRTPELLLDRPHPALVGLRDVVDHDGVRLVLDRLHGTPARGPLDVGTAAANVAAVVPAVAHLHALGLLHADLKPSNVLLTDRGPVLVDLGSLRRTDDRTSPVWGTDGFLAPEIAPGGAGPSVASDVFALARTLDVLLGAPVLPHLGGGRGATALDPVIHRGTAPDPALRHPDVVSLARDVDLALRGAVSGTTLPGQPADHGVGVPDGGHRVHQDDPLPHPAPRDPARR</sequence>
<keyword evidence="7" id="KW-0067">ATP-binding</keyword>
<organism evidence="12 13">
    <name type="scientific">Actinomycetospora aurantiaca</name>
    <dbReference type="NCBI Taxonomy" id="3129233"/>
    <lineage>
        <taxon>Bacteria</taxon>
        <taxon>Bacillati</taxon>
        <taxon>Actinomycetota</taxon>
        <taxon>Actinomycetes</taxon>
        <taxon>Pseudonocardiales</taxon>
        <taxon>Pseudonocardiaceae</taxon>
        <taxon>Actinomycetospora</taxon>
    </lineage>
</organism>
<name>A0ABU8MST2_9PSEU</name>
<evidence type="ECO:0000256" key="8">
    <source>
        <dbReference type="ARBA" id="ARBA00047899"/>
    </source>
</evidence>
<feature type="compositionally biased region" description="Basic residues" evidence="10">
    <location>
        <begin position="1"/>
        <end position="12"/>
    </location>
</feature>
<evidence type="ECO:0000256" key="2">
    <source>
        <dbReference type="ARBA" id="ARBA00014676"/>
    </source>
</evidence>
<dbReference type="Gene3D" id="3.30.200.20">
    <property type="entry name" value="Phosphorylase Kinase, domain 1"/>
    <property type="match status" value="1"/>
</dbReference>
<dbReference type="InterPro" id="IPR031634">
    <property type="entry name" value="PknG_rubred"/>
</dbReference>
<evidence type="ECO:0000256" key="3">
    <source>
        <dbReference type="ARBA" id="ARBA00022527"/>
    </source>
</evidence>
<keyword evidence="13" id="KW-1185">Reference proteome</keyword>
<reference evidence="12 13" key="1">
    <citation type="submission" date="2024-03" db="EMBL/GenBank/DDBJ databases">
        <title>Actinomycetospora sp. OC33-EN08, a novel actinomycete isolated from wild orchid (Aerides multiflora).</title>
        <authorList>
            <person name="Suriyachadkun C."/>
        </authorList>
    </citation>
    <scope>NUCLEOTIDE SEQUENCE [LARGE SCALE GENOMIC DNA]</scope>
    <source>
        <strain evidence="12 13">OC33-EN08</strain>
    </source>
</reference>
<evidence type="ECO:0000256" key="7">
    <source>
        <dbReference type="ARBA" id="ARBA00022840"/>
    </source>
</evidence>
<feature type="compositionally biased region" description="Basic and acidic residues" evidence="10">
    <location>
        <begin position="321"/>
        <end position="342"/>
    </location>
</feature>
<keyword evidence="6 12" id="KW-0418">Kinase</keyword>
<dbReference type="InterPro" id="IPR000719">
    <property type="entry name" value="Prot_kinase_dom"/>
</dbReference>
<dbReference type="RefSeq" id="WP_337696934.1">
    <property type="nucleotide sequence ID" value="NZ_JBBEGN010000012.1"/>
</dbReference>
<dbReference type="InterPro" id="IPR008271">
    <property type="entry name" value="Ser/Thr_kinase_AS"/>
</dbReference>
<dbReference type="PANTHER" id="PTHR24363">
    <property type="entry name" value="SERINE/THREONINE PROTEIN KINASE"/>
    <property type="match status" value="1"/>
</dbReference>
<feature type="domain" description="Protein kinase" evidence="11">
    <location>
        <begin position="81"/>
        <end position="342"/>
    </location>
</feature>
<dbReference type="PROSITE" id="PS00108">
    <property type="entry name" value="PROTEIN_KINASE_ST"/>
    <property type="match status" value="1"/>
</dbReference>
<evidence type="ECO:0000259" key="11">
    <source>
        <dbReference type="PROSITE" id="PS50011"/>
    </source>
</evidence>
<dbReference type="SUPFAM" id="SSF56112">
    <property type="entry name" value="Protein kinase-like (PK-like)"/>
    <property type="match status" value="1"/>
</dbReference>
<dbReference type="GO" id="GO:0004674">
    <property type="term" value="F:protein serine/threonine kinase activity"/>
    <property type="evidence" value="ECO:0007669"/>
    <property type="project" value="UniProtKB-KW"/>
</dbReference>
<evidence type="ECO:0000313" key="12">
    <source>
        <dbReference type="EMBL" id="MEJ2870370.1"/>
    </source>
</evidence>
<dbReference type="SMART" id="SM00220">
    <property type="entry name" value="S_TKc"/>
    <property type="match status" value="1"/>
</dbReference>
<dbReference type="PROSITE" id="PS50011">
    <property type="entry name" value="PROTEIN_KINASE_DOM"/>
    <property type="match status" value="1"/>
</dbReference>
<dbReference type="Pfam" id="PF00069">
    <property type="entry name" value="Pkinase"/>
    <property type="match status" value="1"/>
</dbReference>
<evidence type="ECO:0000256" key="6">
    <source>
        <dbReference type="ARBA" id="ARBA00022777"/>
    </source>
</evidence>
<evidence type="ECO:0000256" key="10">
    <source>
        <dbReference type="SAM" id="MobiDB-lite"/>
    </source>
</evidence>
<dbReference type="Proteomes" id="UP001385809">
    <property type="component" value="Unassembled WGS sequence"/>
</dbReference>
<feature type="region of interest" description="Disordered" evidence="10">
    <location>
        <begin position="303"/>
        <end position="342"/>
    </location>
</feature>
<keyword evidence="5" id="KW-0547">Nucleotide-binding</keyword>
<dbReference type="InterPro" id="IPR011009">
    <property type="entry name" value="Kinase-like_dom_sf"/>
</dbReference>
<proteinExistence type="predicted"/>
<dbReference type="Pfam" id="PF16919">
    <property type="entry name" value="PknG_rubred"/>
    <property type="match status" value="1"/>
</dbReference>
<dbReference type="Gene3D" id="1.10.510.10">
    <property type="entry name" value="Transferase(Phosphotransferase) domain 1"/>
    <property type="match status" value="1"/>
</dbReference>
<evidence type="ECO:0000256" key="5">
    <source>
        <dbReference type="ARBA" id="ARBA00022741"/>
    </source>
</evidence>
<gene>
    <name evidence="12" type="ORF">WCD74_21550</name>
</gene>
<dbReference type="PANTHER" id="PTHR24363:SF0">
    <property type="entry name" value="SERINE_THREONINE KINASE LIKE DOMAIN CONTAINING 1"/>
    <property type="match status" value="1"/>
</dbReference>
<comment type="catalytic activity">
    <reaction evidence="9">
        <text>L-seryl-[protein] + ATP = O-phospho-L-seryl-[protein] + ADP + H(+)</text>
        <dbReference type="Rhea" id="RHEA:17989"/>
        <dbReference type="Rhea" id="RHEA-COMP:9863"/>
        <dbReference type="Rhea" id="RHEA-COMP:11604"/>
        <dbReference type="ChEBI" id="CHEBI:15378"/>
        <dbReference type="ChEBI" id="CHEBI:29999"/>
        <dbReference type="ChEBI" id="CHEBI:30616"/>
        <dbReference type="ChEBI" id="CHEBI:83421"/>
        <dbReference type="ChEBI" id="CHEBI:456216"/>
        <dbReference type="EC" id="2.7.11.1"/>
    </reaction>
</comment>